<dbReference type="OrthoDB" id="194358at2759"/>
<dbReference type="PANTHER" id="PTHR24148:SF81">
    <property type="entry name" value="HETEROKARYON INCOMPATIBILITY DOMAIN-CONTAINING PROTEIN"/>
    <property type="match status" value="1"/>
</dbReference>
<dbReference type="AlphaFoldDB" id="A0A3D8Q4G2"/>
<dbReference type="Pfam" id="PF06985">
    <property type="entry name" value="HET"/>
    <property type="match status" value="1"/>
</dbReference>
<accession>A0A3D8Q4G2</accession>
<feature type="domain" description="Heterokaryon incompatibility" evidence="1">
    <location>
        <begin position="2"/>
        <end position="162"/>
    </location>
</feature>
<dbReference type="InterPro" id="IPR052895">
    <property type="entry name" value="HetReg/Transcr_Mod"/>
</dbReference>
<proteinExistence type="predicted"/>
<sequence>MWGNEAAKKKILLNSSEFYVGENLWDALHYLRKSGDPMPIWADAICINKEDVPERNRQLPLIKWIYFRAKTVVVWLGKKYSRYQSCMQVQTSQEVALQATSQDELQKSAVASETPTESIQAPKALALGIDEKAGMNANNEEREMVMELCADPYWNRLWIIQEIGRARQKQVCFGSLAMDWNAFIEIVTLHNSSCEGPLRLNRLLQDKYSGSHTLRKLLQDNRAALCKEPRDKIYGLVGLAADAIGFPVDYRKSLIEIWKDTMEFMNCRDLLPESDIIPFGGLLKSLLIGTSLGPLEQALQPYELRPNSALVIEDSSSPRVFKLQAYIVGCIIAIGPSTGEIISSMRKADEWAAEIQQNFGKELGDAHRENDILMHTIQDSDDECLASTCFSHVSNIRWSGSLNFTITNCYEFVIRDNKARYGLSHSYGQLNDTLPAAINSHLFLVKNPWRIETPWKMGIASRLAQPGDLVCWVRGVERALILRVTLGEYKHNFQVFGTALFTNDIENHDPHHATRLSWFREGEKLALQIDSTTIYVLLA</sequence>
<dbReference type="PANTHER" id="PTHR24148">
    <property type="entry name" value="ANKYRIN REPEAT DOMAIN-CONTAINING PROTEIN 39 HOMOLOG-RELATED"/>
    <property type="match status" value="1"/>
</dbReference>
<evidence type="ECO:0000313" key="3">
    <source>
        <dbReference type="Proteomes" id="UP000256645"/>
    </source>
</evidence>
<reference evidence="2 3" key="1">
    <citation type="journal article" date="2018" name="IMA Fungus">
        <title>IMA Genome-F 9: Draft genome sequence of Annulohypoxylon stygium, Aspergillus mulundensis, Berkeleyomyces basicola (syn. Thielaviopsis basicola), Ceratocystis smalleyi, two Cercospora beticola strains, Coleophoma cylindrospora, Fusarium fracticaudum, Phialophora cf. hyalina, and Morchella septimelata.</title>
        <authorList>
            <person name="Wingfield B.D."/>
            <person name="Bills G.F."/>
            <person name="Dong Y."/>
            <person name="Huang W."/>
            <person name="Nel W.J."/>
            <person name="Swalarsk-Parry B.S."/>
            <person name="Vaghefi N."/>
            <person name="Wilken P.M."/>
            <person name="An Z."/>
            <person name="de Beer Z.W."/>
            <person name="De Vos L."/>
            <person name="Chen L."/>
            <person name="Duong T.A."/>
            <person name="Gao Y."/>
            <person name="Hammerbacher A."/>
            <person name="Kikkert J.R."/>
            <person name="Li Y."/>
            <person name="Li H."/>
            <person name="Li K."/>
            <person name="Li Q."/>
            <person name="Liu X."/>
            <person name="Ma X."/>
            <person name="Naidoo K."/>
            <person name="Pethybridge S.J."/>
            <person name="Sun J."/>
            <person name="Steenkamp E.T."/>
            <person name="van der Nest M.A."/>
            <person name="van Wyk S."/>
            <person name="Wingfield M.J."/>
            <person name="Xiong C."/>
            <person name="Yue Q."/>
            <person name="Zhang X."/>
        </authorList>
    </citation>
    <scope>NUCLEOTIDE SEQUENCE [LARGE SCALE GENOMIC DNA]</scope>
    <source>
        <strain evidence="2 3">BP6252</strain>
    </source>
</reference>
<dbReference type="Proteomes" id="UP000256645">
    <property type="component" value="Unassembled WGS sequence"/>
</dbReference>
<keyword evidence="3" id="KW-1185">Reference proteome</keyword>
<dbReference type="InterPro" id="IPR010730">
    <property type="entry name" value="HET"/>
</dbReference>
<gene>
    <name evidence="2" type="ORF">BP6252_14006</name>
</gene>
<evidence type="ECO:0000313" key="2">
    <source>
        <dbReference type="EMBL" id="RDW56713.1"/>
    </source>
</evidence>
<dbReference type="STRING" id="1849047.A0A3D8Q4G2"/>
<organism evidence="2 3">
    <name type="scientific">Coleophoma cylindrospora</name>
    <dbReference type="NCBI Taxonomy" id="1849047"/>
    <lineage>
        <taxon>Eukaryota</taxon>
        <taxon>Fungi</taxon>
        <taxon>Dikarya</taxon>
        <taxon>Ascomycota</taxon>
        <taxon>Pezizomycotina</taxon>
        <taxon>Leotiomycetes</taxon>
        <taxon>Helotiales</taxon>
        <taxon>Dermateaceae</taxon>
        <taxon>Coleophoma</taxon>
    </lineage>
</organism>
<comment type="caution">
    <text evidence="2">The sequence shown here is derived from an EMBL/GenBank/DDBJ whole genome shotgun (WGS) entry which is preliminary data.</text>
</comment>
<protein>
    <recommendedName>
        <fullName evidence="1">Heterokaryon incompatibility domain-containing protein</fullName>
    </recommendedName>
</protein>
<name>A0A3D8Q4G2_9HELO</name>
<dbReference type="EMBL" id="PDLM01000032">
    <property type="protein sequence ID" value="RDW56713.1"/>
    <property type="molecule type" value="Genomic_DNA"/>
</dbReference>
<evidence type="ECO:0000259" key="1">
    <source>
        <dbReference type="Pfam" id="PF06985"/>
    </source>
</evidence>